<evidence type="ECO:0008006" key="3">
    <source>
        <dbReference type="Google" id="ProtNLM"/>
    </source>
</evidence>
<comment type="caution">
    <text evidence="1">The sequence shown here is derived from an EMBL/GenBank/DDBJ whole genome shotgun (WGS) entry which is preliminary data.</text>
</comment>
<protein>
    <recommendedName>
        <fullName evidence="3">Lipoprotein</fullName>
    </recommendedName>
</protein>
<reference evidence="2" key="1">
    <citation type="submission" date="2021-03" db="EMBL/GenBank/DDBJ databases">
        <title>Genome of Cognatishimia sp. F0-27.</title>
        <authorList>
            <person name="Ping X."/>
        </authorList>
    </citation>
    <scope>NUCLEOTIDE SEQUENCE [LARGE SCALE GENOMIC DNA]</scope>
    <source>
        <strain evidence="2">E313</strain>
    </source>
</reference>
<evidence type="ECO:0000313" key="2">
    <source>
        <dbReference type="Proteomes" id="UP000778797"/>
    </source>
</evidence>
<gene>
    <name evidence="1" type="ORF">J1C55_12710</name>
</gene>
<dbReference type="Proteomes" id="UP000778797">
    <property type="component" value="Unassembled WGS sequence"/>
</dbReference>
<dbReference type="EMBL" id="JAFMPT010000023">
    <property type="protein sequence ID" value="MCC1485459.1"/>
    <property type="molecule type" value="Genomic_DNA"/>
</dbReference>
<proteinExistence type="predicted"/>
<dbReference type="PROSITE" id="PS51257">
    <property type="entry name" value="PROKAR_LIPOPROTEIN"/>
    <property type="match status" value="1"/>
</dbReference>
<reference evidence="2" key="2">
    <citation type="submission" date="2023-07" db="EMBL/GenBank/DDBJ databases">
        <title>Genome of Winogradskyella sp. E313.</title>
        <authorList>
            <person name="Zhou Y."/>
        </authorList>
    </citation>
    <scope>NUCLEOTIDE SEQUENCE [LARGE SCALE GENOMIC DNA]</scope>
    <source>
        <strain evidence="2">E313</strain>
    </source>
</reference>
<keyword evidence="2" id="KW-1185">Reference proteome</keyword>
<name>A0ABS8EQE3_9FLAO</name>
<accession>A0ABS8EQE3</accession>
<dbReference type="RefSeq" id="WP_227477950.1">
    <property type="nucleotide sequence ID" value="NZ_JAFMPT010000023.1"/>
</dbReference>
<organism evidence="1 2">
    <name type="scientific">Winogradskyella immobilis</name>
    <dbReference type="NCBI Taxonomy" id="2816852"/>
    <lineage>
        <taxon>Bacteria</taxon>
        <taxon>Pseudomonadati</taxon>
        <taxon>Bacteroidota</taxon>
        <taxon>Flavobacteriia</taxon>
        <taxon>Flavobacteriales</taxon>
        <taxon>Flavobacteriaceae</taxon>
        <taxon>Winogradskyella</taxon>
    </lineage>
</organism>
<sequence>MKLRLQTLSLLFMALFLSCEQDELNQESIEQNYFLVSEYNVDKNAQSRESLDDPCIVVDLIAGQNTVVGTVTIDRTETDLVLTYTTIEGWEINLTHMSIGDCNEQWAPETGSGNPKVGKFEHTEPHSTNINEVVYRISLDVLPDYTDLYCFAAHAEVIGSNGGETAWAGSLLGENEDEQTEGYTVRDFDGRNWAMYIEAEQSACDIDDGGSNDR</sequence>
<evidence type="ECO:0000313" key="1">
    <source>
        <dbReference type="EMBL" id="MCC1485459.1"/>
    </source>
</evidence>